<dbReference type="EMBL" id="KB303020">
    <property type="protein sequence ID" value="ELU03656.1"/>
    <property type="molecule type" value="Genomic_DNA"/>
</dbReference>
<feature type="compositionally biased region" description="Basic residues" evidence="1">
    <location>
        <begin position="47"/>
        <end position="58"/>
    </location>
</feature>
<dbReference type="Proteomes" id="UP000014760">
    <property type="component" value="Unassembled WGS sequence"/>
</dbReference>
<reference evidence="3" key="3">
    <citation type="submission" date="2015-06" db="UniProtKB">
        <authorList>
            <consortium name="EnsemblMetazoa"/>
        </authorList>
    </citation>
    <scope>IDENTIFICATION</scope>
</reference>
<organism evidence="2">
    <name type="scientific">Capitella teleta</name>
    <name type="common">Polychaete worm</name>
    <dbReference type="NCBI Taxonomy" id="283909"/>
    <lineage>
        <taxon>Eukaryota</taxon>
        <taxon>Metazoa</taxon>
        <taxon>Spiralia</taxon>
        <taxon>Lophotrochozoa</taxon>
        <taxon>Annelida</taxon>
        <taxon>Polychaeta</taxon>
        <taxon>Sedentaria</taxon>
        <taxon>Scolecida</taxon>
        <taxon>Capitellidae</taxon>
        <taxon>Capitella</taxon>
    </lineage>
</organism>
<feature type="compositionally biased region" description="Polar residues" evidence="1">
    <location>
        <begin position="139"/>
        <end position="153"/>
    </location>
</feature>
<feature type="compositionally biased region" description="Polar residues" evidence="1">
    <location>
        <begin position="160"/>
        <end position="171"/>
    </location>
</feature>
<dbReference type="EnsemblMetazoa" id="CapteT186215">
    <property type="protein sequence ID" value="CapteP186215"/>
    <property type="gene ID" value="CapteG186215"/>
</dbReference>
<evidence type="ECO:0000313" key="4">
    <source>
        <dbReference type="Proteomes" id="UP000014760"/>
    </source>
</evidence>
<reference evidence="4" key="1">
    <citation type="submission" date="2012-12" db="EMBL/GenBank/DDBJ databases">
        <authorList>
            <person name="Hellsten U."/>
            <person name="Grimwood J."/>
            <person name="Chapman J.A."/>
            <person name="Shapiro H."/>
            <person name="Aerts A."/>
            <person name="Otillar R.P."/>
            <person name="Terry A.Y."/>
            <person name="Boore J.L."/>
            <person name="Simakov O."/>
            <person name="Marletaz F."/>
            <person name="Cho S.-J."/>
            <person name="Edsinger-Gonzales E."/>
            <person name="Havlak P."/>
            <person name="Kuo D.-H."/>
            <person name="Larsson T."/>
            <person name="Lv J."/>
            <person name="Arendt D."/>
            <person name="Savage R."/>
            <person name="Osoegawa K."/>
            <person name="de Jong P."/>
            <person name="Lindberg D.R."/>
            <person name="Seaver E.C."/>
            <person name="Weisblat D.A."/>
            <person name="Putnam N.H."/>
            <person name="Grigoriev I.V."/>
            <person name="Rokhsar D.S."/>
        </authorList>
    </citation>
    <scope>NUCLEOTIDE SEQUENCE</scope>
    <source>
        <strain evidence="4">I ESC-2004</strain>
    </source>
</reference>
<feature type="compositionally biased region" description="Basic residues" evidence="1">
    <location>
        <begin position="187"/>
        <end position="196"/>
    </location>
</feature>
<dbReference type="AlphaFoldDB" id="R7UC17"/>
<gene>
    <name evidence="2" type="ORF">CAPTEDRAFT_186215</name>
</gene>
<accession>R7UC17</accession>
<dbReference type="OrthoDB" id="6156669at2759"/>
<name>R7UC17_CAPTE</name>
<evidence type="ECO:0000313" key="3">
    <source>
        <dbReference type="EnsemblMetazoa" id="CapteP186215"/>
    </source>
</evidence>
<feature type="region of interest" description="Disordered" evidence="1">
    <location>
        <begin position="37"/>
        <end position="223"/>
    </location>
</feature>
<keyword evidence="4" id="KW-1185">Reference proteome</keyword>
<reference evidence="2 4" key="2">
    <citation type="journal article" date="2013" name="Nature">
        <title>Insights into bilaterian evolution from three spiralian genomes.</title>
        <authorList>
            <person name="Simakov O."/>
            <person name="Marletaz F."/>
            <person name="Cho S.J."/>
            <person name="Edsinger-Gonzales E."/>
            <person name="Havlak P."/>
            <person name="Hellsten U."/>
            <person name="Kuo D.H."/>
            <person name="Larsson T."/>
            <person name="Lv J."/>
            <person name="Arendt D."/>
            <person name="Savage R."/>
            <person name="Osoegawa K."/>
            <person name="de Jong P."/>
            <person name="Grimwood J."/>
            <person name="Chapman J.A."/>
            <person name="Shapiro H."/>
            <person name="Aerts A."/>
            <person name="Otillar R.P."/>
            <person name="Terry A.Y."/>
            <person name="Boore J.L."/>
            <person name="Grigoriev I.V."/>
            <person name="Lindberg D.R."/>
            <person name="Seaver E.C."/>
            <person name="Weisblat D.A."/>
            <person name="Putnam N.H."/>
            <person name="Rokhsar D.S."/>
        </authorList>
    </citation>
    <scope>NUCLEOTIDE SEQUENCE</scope>
    <source>
        <strain evidence="2 4">I ESC-2004</strain>
    </source>
</reference>
<feature type="compositionally biased region" description="Basic and acidic residues" evidence="1">
    <location>
        <begin position="114"/>
        <end position="128"/>
    </location>
</feature>
<feature type="compositionally biased region" description="Polar residues" evidence="1">
    <location>
        <begin position="80"/>
        <end position="95"/>
    </location>
</feature>
<evidence type="ECO:0000313" key="2">
    <source>
        <dbReference type="EMBL" id="ELU03656.1"/>
    </source>
</evidence>
<proteinExistence type="predicted"/>
<protein>
    <submittedName>
        <fullName evidence="2 3">Uncharacterized protein</fullName>
    </submittedName>
</protein>
<evidence type="ECO:0000256" key="1">
    <source>
        <dbReference type="SAM" id="MobiDB-lite"/>
    </source>
</evidence>
<dbReference type="HOGENOM" id="CLU_1241161_0_0_1"/>
<dbReference type="Pfam" id="PF15766">
    <property type="entry name" value="DUF4695"/>
    <property type="match status" value="1"/>
</dbReference>
<dbReference type="InterPro" id="IPR031521">
    <property type="entry name" value="DUF4695"/>
</dbReference>
<dbReference type="EMBL" id="AMQN01001501">
    <property type="status" value="NOT_ANNOTATED_CDS"/>
    <property type="molecule type" value="Genomic_DNA"/>
</dbReference>
<sequence length="223" mass="24430">MASYNELTHTQSSDINSMDPLYRWDTHFPERLSKLHLHQDNPSPVARRQRARRNRNASRFKTQPITFDEIKEVDEETKDSTAVTSSAVESGTLQGIKSELAAFSRSMDGLLPGNRREKTREPSTDSNKENNPCDPCRGATSQDSNGNILSAKSSEPRSPRLTTAETTTSTGFKVPAGLPTERVGNSNRRKSRKKTTGSKGIAEEATEDKQSGADSAKASASTT</sequence>